<evidence type="ECO:0000259" key="1">
    <source>
        <dbReference type="Pfam" id="PF25355"/>
    </source>
</evidence>
<sequence>MGKFIYGTPSITVEFDDRVLAHLQVVILAKLRRGESFTFSWDYSSTHGGGHSSVWLHPAIPVQFDFEVKKDPALNRAWLEELVQLANTPAGLKIVAEPAGPPAAPAVPA</sequence>
<gene>
    <name evidence="2" type="ORF">ABIE21_002111</name>
</gene>
<dbReference type="EMBL" id="JBEPSJ010000002">
    <property type="protein sequence ID" value="MET4582601.1"/>
    <property type="molecule type" value="Genomic_DNA"/>
</dbReference>
<protein>
    <recommendedName>
        <fullName evidence="1">DUF7882 domain-containing protein</fullName>
    </recommendedName>
</protein>
<dbReference type="InterPro" id="IPR057204">
    <property type="entry name" value="DUF7882"/>
</dbReference>
<accession>A0ABV2QNH5</accession>
<name>A0ABV2QNH5_9MICO</name>
<evidence type="ECO:0000313" key="2">
    <source>
        <dbReference type="EMBL" id="MET4582601.1"/>
    </source>
</evidence>
<comment type="caution">
    <text evidence="2">The sequence shown here is derived from an EMBL/GenBank/DDBJ whole genome shotgun (WGS) entry which is preliminary data.</text>
</comment>
<evidence type="ECO:0000313" key="3">
    <source>
        <dbReference type="Proteomes" id="UP001549257"/>
    </source>
</evidence>
<feature type="domain" description="DUF7882" evidence="1">
    <location>
        <begin position="1"/>
        <end position="97"/>
    </location>
</feature>
<organism evidence="2 3">
    <name type="scientific">Conyzicola nivalis</name>
    <dbReference type="NCBI Taxonomy" id="1477021"/>
    <lineage>
        <taxon>Bacteria</taxon>
        <taxon>Bacillati</taxon>
        <taxon>Actinomycetota</taxon>
        <taxon>Actinomycetes</taxon>
        <taxon>Micrococcales</taxon>
        <taxon>Microbacteriaceae</taxon>
        <taxon>Conyzicola</taxon>
    </lineage>
</organism>
<keyword evidence="3" id="KW-1185">Reference proteome</keyword>
<reference evidence="2 3" key="1">
    <citation type="submission" date="2024-06" db="EMBL/GenBank/DDBJ databases">
        <title>Sorghum-associated microbial communities from plants grown in Nebraska, USA.</title>
        <authorList>
            <person name="Schachtman D."/>
        </authorList>
    </citation>
    <scope>NUCLEOTIDE SEQUENCE [LARGE SCALE GENOMIC DNA]</scope>
    <source>
        <strain evidence="2 3">2857</strain>
    </source>
</reference>
<dbReference type="Proteomes" id="UP001549257">
    <property type="component" value="Unassembled WGS sequence"/>
</dbReference>
<proteinExistence type="predicted"/>
<dbReference type="Pfam" id="PF25355">
    <property type="entry name" value="DUF7882"/>
    <property type="match status" value="1"/>
</dbReference>
<dbReference type="RefSeq" id="WP_354024783.1">
    <property type="nucleotide sequence ID" value="NZ_JBEPSJ010000002.1"/>
</dbReference>